<dbReference type="GO" id="GO:0030245">
    <property type="term" value="P:cellulose catabolic process"/>
    <property type="evidence" value="ECO:0007669"/>
    <property type="project" value="UniProtKB-KW"/>
</dbReference>
<reference evidence="11 12" key="2">
    <citation type="submission" date="2020-03" db="EMBL/GenBank/DDBJ databases">
        <authorList>
            <person name="Ichikawa N."/>
            <person name="Kimura A."/>
            <person name="Kitahashi Y."/>
            <person name="Uohara A."/>
        </authorList>
    </citation>
    <scope>NUCLEOTIDE SEQUENCE [LARGE SCALE GENOMIC DNA]</scope>
    <source>
        <strain evidence="11 12">NBRC 108639</strain>
    </source>
</reference>
<feature type="region of interest" description="Disordered" evidence="10">
    <location>
        <begin position="17"/>
        <end position="84"/>
    </location>
</feature>
<comment type="caution">
    <text evidence="11">The sequence shown here is derived from an EMBL/GenBank/DDBJ whole genome shotgun (WGS) entry which is preliminary data.</text>
</comment>
<proteinExistence type="inferred from homology"/>
<name>A0A6V8KHC1_9ACTN</name>
<feature type="compositionally biased region" description="Basic residues" evidence="10">
    <location>
        <begin position="67"/>
        <end position="77"/>
    </location>
</feature>
<keyword evidence="3 9" id="KW-0136">Cellulose degradation</keyword>
<evidence type="ECO:0000256" key="10">
    <source>
        <dbReference type="SAM" id="MobiDB-lite"/>
    </source>
</evidence>
<evidence type="ECO:0000256" key="5">
    <source>
        <dbReference type="ARBA" id="ARBA00023277"/>
    </source>
</evidence>
<evidence type="ECO:0000256" key="8">
    <source>
        <dbReference type="PROSITE-ProRule" id="PRU10056"/>
    </source>
</evidence>
<dbReference type="InterPro" id="IPR001524">
    <property type="entry name" value="Glyco_hydro_6_CS"/>
</dbReference>
<evidence type="ECO:0000313" key="12">
    <source>
        <dbReference type="Proteomes" id="UP000482800"/>
    </source>
</evidence>
<dbReference type="PANTHER" id="PTHR34876">
    <property type="match status" value="1"/>
</dbReference>
<keyword evidence="6 9" id="KW-0326">Glycosidase</keyword>
<keyword evidence="1" id="KW-0732">Signal</keyword>
<dbReference type="PROSITE" id="PS00655">
    <property type="entry name" value="GLYCOSYL_HYDROL_F6_1"/>
    <property type="match status" value="1"/>
</dbReference>
<dbReference type="PANTHER" id="PTHR34876:SF4">
    <property type="entry name" value="1,4-BETA-D-GLUCAN CELLOBIOHYDROLASE C-RELATED"/>
    <property type="match status" value="1"/>
</dbReference>
<dbReference type="SUPFAM" id="SSF51989">
    <property type="entry name" value="Glycosyl hydrolases family 6, cellulases"/>
    <property type="match status" value="1"/>
</dbReference>
<feature type="active site" evidence="8">
    <location>
        <position position="138"/>
    </location>
</feature>
<dbReference type="PRINTS" id="PR00733">
    <property type="entry name" value="GLHYDRLASE6"/>
</dbReference>
<keyword evidence="7 9" id="KW-0624">Polysaccharide degradation</keyword>
<comment type="similarity">
    <text evidence="9">Belongs to the glycosyl hydrolase family 6.</text>
</comment>
<dbReference type="Pfam" id="PF01341">
    <property type="entry name" value="Glyco_hydro_6"/>
    <property type="match status" value="1"/>
</dbReference>
<gene>
    <name evidence="11" type="ORF">Phou_059780</name>
</gene>
<dbReference type="EMBL" id="BLPF01000002">
    <property type="protein sequence ID" value="GFJ81798.1"/>
    <property type="molecule type" value="Genomic_DNA"/>
</dbReference>
<evidence type="ECO:0000313" key="11">
    <source>
        <dbReference type="EMBL" id="GFJ81798.1"/>
    </source>
</evidence>
<evidence type="ECO:0000256" key="6">
    <source>
        <dbReference type="ARBA" id="ARBA00023295"/>
    </source>
</evidence>
<keyword evidence="12" id="KW-1185">Reference proteome</keyword>
<sequence>MVDRRWWRCCGGGRRLGGGAARPRRTRWQPGADRHAGGRARAHECRAAARAGQHAGPDRGGLSLLRRPGHRGRRLGRRQPGDPRAAVIRDRIARVPQGRWFTRDNTDSVRSEVDDYVGAAADAGRTPILVVYNIPNRDCSGASAGGMPSHAAYRAWIDQVSAGLAGRPATVVLEPDVLPQMSNCLDAAQQGQVQQSMAYAVRKLKAASPRAKVYLDAGHSNWLPPAEIARRLVGAGVKSGADGIATNVSNYRSTRDEVAYAKRVLATIGVAALRAVVDTSRNGNGPLGDEWCDPKGRAIGTPTTTATGDAKIAAFLWVKLPGESDGCIGGAGRFVPERAYELATAKR</sequence>
<evidence type="ECO:0000256" key="3">
    <source>
        <dbReference type="ARBA" id="ARBA00023001"/>
    </source>
</evidence>
<feature type="compositionally biased region" description="Basic and acidic residues" evidence="10">
    <location>
        <begin position="32"/>
        <end position="47"/>
    </location>
</feature>
<dbReference type="InterPro" id="IPR036434">
    <property type="entry name" value="Beta_cellobiohydrolase_sf"/>
</dbReference>
<organism evidence="11 12">
    <name type="scientific">Phytohabitans houttuyneae</name>
    <dbReference type="NCBI Taxonomy" id="1076126"/>
    <lineage>
        <taxon>Bacteria</taxon>
        <taxon>Bacillati</taxon>
        <taxon>Actinomycetota</taxon>
        <taxon>Actinomycetes</taxon>
        <taxon>Micromonosporales</taxon>
        <taxon>Micromonosporaceae</taxon>
    </lineage>
</organism>
<dbReference type="Proteomes" id="UP000482800">
    <property type="component" value="Unassembled WGS sequence"/>
</dbReference>
<dbReference type="GO" id="GO:0004553">
    <property type="term" value="F:hydrolase activity, hydrolyzing O-glycosyl compounds"/>
    <property type="evidence" value="ECO:0007669"/>
    <property type="project" value="InterPro"/>
</dbReference>
<keyword evidence="4" id="KW-1015">Disulfide bond</keyword>
<dbReference type="EC" id="3.2.1.-" evidence="9"/>
<evidence type="ECO:0000256" key="4">
    <source>
        <dbReference type="ARBA" id="ARBA00023157"/>
    </source>
</evidence>
<evidence type="ECO:0000256" key="7">
    <source>
        <dbReference type="ARBA" id="ARBA00023326"/>
    </source>
</evidence>
<keyword evidence="5 9" id="KW-0119">Carbohydrate metabolism</keyword>
<protein>
    <recommendedName>
        <fullName evidence="9">Glucanase</fullName>
        <ecNumber evidence="9">3.2.1.-</ecNumber>
    </recommendedName>
</protein>
<accession>A0A6V8KHC1</accession>
<keyword evidence="2 9" id="KW-0378">Hydrolase</keyword>
<dbReference type="InterPro" id="IPR016288">
    <property type="entry name" value="Beta_cellobiohydrolase"/>
</dbReference>
<dbReference type="AlphaFoldDB" id="A0A6V8KHC1"/>
<dbReference type="Gene3D" id="3.20.20.40">
    <property type="entry name" value="1, 4-beta cellobiohydrolase"/>
    <property type="match status" value="1"/>
</dbReference>
<reference evidence="11 12" key="1">
    <citation type="submission" date="2020-03" db="EMBL/GenBank/DDBJ databases">
        <title>Whole genome shotgun sequence of Phytohabitans houttuyneae NBRC 108639.</title>
        <authorList>
            <person name="Komaki H."/>
            <person name="Tamura T."/>
        </authorList>
    </citation>
    <scope>NUCLEOTIDE SEQUENCE [LARGE SCALE GENOMIC DNA]</scope>
    <source>
        <strain evidence="11 12">NBRC 108639</strain>
    </source>
</reference>
<evidence type="ECO:0000256" key="1">
    <source>
        <dbReference type="ARBA" id="ARBA00022729"/>
    </source>
</evidence>
<evidence type="ECO:0000256" key="2">
    <source>
        <dbReference type="ARBA" id="ARBA00022801"/>
    </source>
</evidence>
<evidence type="ECO:0000256" key="9">
    <source>
        <dbReference type="RuleBase" id="RU361186"/>
    </source>
</evidence>